<dbReference type="PANTHER" id="PTHR30055">
    <property type="entry name" value="HTH-TYPE TRANSCRIPTIONAL REGULATOR RUTR"/>
    <property type="match status" value="1"/>
</dbReference>
<dbReference type="PROSITE" id="PS50977">
    <property type="entry name" value="HTH_TETR_2"/>
    <property type="match status" value="1"/>
</dbReference>
<dbReference type="Gene3D" id="1.10.357.10">
    <property type="entry name" value="Tetracycline Repressor, domain 2"/>
    <property type="match status" value="1"/>
</dbReference>
<feature type="DNA-binding region" description="H-T-H motif" evidence="4">
    <location>
        <begin position="37"/>
        <end position="56"/>
    </location>
</feature>
<protein>
    <submittedName>
        <fullName evidence="6">TetR/AcrR family transcriptional regulator</fullName>
    </submittedName>
</protein>
<sequence length="243" mass="25823">MSAKAPTARELARESVRANILRAARARLADEGPAQLSLRAVARDVGMVSSAVYRYFPSRDDLLTALLVEAYDELGAAAEQGDASHPREQVGARWVAAGRAIRAWSLAHPSDFALLFGSPVPGYSAPRDTVTPATRAILVLIGIVIDATGTSGWRSEAAVTPATAPAPVASVVGDALDFLEARGQKDAAPPEMVLRTLSAWTTVFGTVSFELFGHYTYSVSDLAGYFDQVLARLADELGFDAQF</sequence>
<dbReference type="Proteomes" id="UP001138997">
    <property type="component" value="Unassembled WGS sequence"/>
</dbReference>
<dbReference type="SUPFAM" id="SSF48498">
    <property type="entry name" value="Tetracyclin repressor-like, C-terminal domain"/>
    <property type="match status" value="1"/>
</dbReference>
<dbReference type="InterPro" id="IPR036271">
    <property type="entry name" value="Tet_transcr_reg_TetR-rel_C_sf"/>
</dbReference>
<evidence type="ECO:0000256" key="3">
    <source>
        <dbReference type="ARBA" id="ARBA00023163"/>
    </source>
</evidence>
<name>A0A9X1NEY1_9ACTN</name>
<accession>A0A9X1NEY1</accession>
<dbReference type="SUPFAM" id="SSF46689">
    <property type="entry name" value="Homeodomain-like"/>
    <property type="match status" value="1"/>
</dbReference>
<dbReference type="InterPro" id="IPR025996">
    <property type="entry name" value="MT1864/Rv1816-like_C"/>
</dbReference>
<dbReference type="PRINTS" id="PR00455">
    <property type="entry name" value="HTHTETR"/>
</dbReference>
<dbReference type="GO" id="GO:0000976">
    <property type="term" value="F:transcription cis-regulatory region binding"/>
    <property type="evidence" value="ECO:0007669"/>
    <property type="project" value="TreeGrafter"/>
</dbReference>
<dbReference type="Pfam" id="PF13305">
    <property type="entry name" value="TetR_C_33"/>
    <property type="match status" value="1"/>
</dbReference>
<evidence type="ECO:0000256" key="4">
    <source>
        <dbReference type="PROSITE-ProRule" id="PRU00335"/>
    </source>
</evidence>
<keyword evidence="3" id="KW-0804">Transcription</keyword>
<evidence type="ECO:0000313" key="6">
    <source>
        <dbReference type="EMBL" id="MCD5312424.1"/>
    </source>
</evidence>
<dbReference type="RefSeq" id="WP_231442605.1">
    <property type="nucleotide sequence ID" value="NZ_JAJOMB010000007.1"/>
</dbReference>
<comment type="caution">
    <text evidence="6">The sequence shown here is derived from an EMBL/GenBank/DDBJ whole genome shotgun (WGS) entry which is preliminary data.</text>
</comment>
<keyword evidence="1" id="KW-0805">Transcription regulation</keyword>
<dbReference type="EMBL" id="JAJOMB010000007">
    <property type="protein sequence ID" value="MCD5312424.1"/>
    <property type="molecule type" value="Genomic_DNA"/>
</dbReference>
<evidence type="ECO:0000259" key="5">
    <source>
        <dbReference type="PROSITE" id="PS50977"/>
    </source>
</evidence>
<dbReference type="Pfam" id="PF00440">
    <property type="entry name" value="TetR_N"/>
    <property type="match status" value="1"/>
</dbReference>
<evidence type="ECO:0000256" key="1">
    <source>
        <dbReference type="ARBA" id="ARBA00023015"/>
    </source>
</evidence>
<dbReference type="InterPro" id="IPR009057">
    <property type="entry name" value="Homeodomain-like_sf"/>
</dbReference>
<keyword evidence="2 4" id="KW-0238">DNA-binding</keyword>
<gene>
    <name evidence="6" type="ORF">LR394_16060</name>
</gene>
<dbReference type="InterPro" id="IPR050109">
    <property type="entry name" value="HTH-type_TetR-like_transc_reg"/>
</dbReference>
<proteinExistence type="predicted"/>
<dbReference type="AlphaFoldDB" id="A0A9X1NEY1"/>
<evidence type="ECO:0000256" key="2">
    <source>
        <dbReference type="ARBA" id="ARBA00023125"/>
    </source>
</evidence>
<evidence type="ECO:0000313" key="7">
    <source>
        <dbReference type="Proteomes" id="UP001138997"/>
    </source>
</evidence>
<reference evidence="6" key="1">
    <citation type="submission" date="2021-11" db="EMBL/GenBank/DDBJ databases">
        <title>Streptomyces corallinus and Kineosporia corallina sp. nov., two new coral-derived marine actinobacteria.</title>
        <authorList>
            <person name="Buangrab K."/>
            <person name="Sutthacheep M."/>
            <person name="Yeemin T."/>
            <person name="Harunari E."/>
            <person name="Igarashi Y."/>
            <person name="Sripreechasak P."/>
            <person name="Kanchanasin P."/>
            <person name="Tanasupawat S."/>
            <person name="Phongsopitanun W."/>
        </authorList>
    </citation>
    <scope>NUCLEOTIDE SEQUENCE</scope>
    <source>
        <strain evidence="6">JCM 31032</strain>
    </source>
</reference>
<dbReference type="PANTHER" id="PTHR30055:SF243">
    <property type="entry name" value="HTH-TYPE TRANSCRIPTIONAL REGULATOR RV1816"/>
    <property type="match status" value="1"/>
</dbReference>
<feature type="domain" description="HTH tetR-type" evidence="5">
    <location>
        <begin position="14"/>
        <end position="74"/>
    </location>
</feature>
<dbReference type="GO" id="GO:0003700">
    <property type="term" value="F:DNA-binding transcription factor activity"/>
    <property type="evidence" value="ECO:0007669"/>
    <property type="project" value="TreeGrafter"/>
</dbReference>
<dbReference type="InterPro" id="IPR001647">
    <property type="entry name" value="HTH_TetR"/>
</dbReference>
<keyword evidence="7" id="KW-1185">Reference proteome</keyword>
<organism evidence="6 7">
    <name type="scientific">Kineosporia babensis</name>
    <dbReference type="NCBI Taxonomy" id="499548"/>
    <lineage>
        <taxon>Bacteria</taxon>
        <taxon>Bacillati</taxon>
        <taxon>Actinomycetota</taxon>
        <taxon>Actinomycetes</taxon>
        <taxon>Kineosporiales</taxon>
        <taxon>Kineosporiaceae</taxon>
        <taxon>Kineosporia</taxon>
    </lineage>
</organism>